<dbReference type="GO" id="GO:0003743">
    <property type="term" value="F:translation initiation factor activity"/>
    <property type="evidence" value="ECO:0007669"/>
    <property type="project" value="UniProtKB-KW"/>
</dbReference>
<dbReference type="GO" id="GO:0006361">
    <property type="term" value="P:transcription initiation at RNA polymerase I promoter"/>
    <property type="evidence" value="ECO:0007669"/>
    <property type="project" value="InterPro"/>
</dbReference>
<sequence length="241" mass="28077">MGVEQGYEDMQGTFRDSEVFEFVGKVLQSVWMDLFLIDIRDKDYYDYMLGIVDPTKKRSTDDEAMFVTILRALSQAVSKIDIVYHHALLHNIFTMCVWHLHSDTRVVFLDLMTILKMASFVKCMLGLDAVVWDIIGSSLLEKVVYLLTELDVNITWEDILQDEHNKGIFDMELEDLGEDEDNLGQEGTKVCHISRAILTTRNDWVDTINMRMIDRFQGEQMMYHSFDTTVDDPNNYYLITI</sequence>
<dbReference type="EMBL" id="CM000782">
    <property type="protein sequence ID" value="AQK80352.1"/>
    <property type="molecule type" value="Genomic_DNA"/>
</dbReference>
<evidence type="ECO:0000313" key="2">
    <source>
        <dbReference type="EMBL" id="AQK80351.1"/>
    </source>
</evidence>
<dbReference type="Pfam" id="PF05327">
    <property type="entry name" value="RRN3"/>
    <property type="match status" value="1"/>
</dbReference>
<dbReference type="ExpressionAtlas" id="A0A1D6LKX1">
    <property type="expression patterns" value="baseline and differential"/>
</dbReference>
<comment type="similarity">
    <text evidence="1">Belongs to the RRN3 family.</text>
</comment>
<reference evidence="2" key="1">
    <citation type="submission" date="2015-12" db="EMBL/GenBank/DDBJ databases">
        <title>Update maize B73 reference genome by single molecule sequencing technologies.</title>
        <authorList>
            <consortium name="Maize Genome Sequencing Project"/>
            <person name="Ware D."/>
        </authorList>
    </citation>
    <scope>NUCLEOTIDE SEQUENCE</scope>
    <source>
        <tissue evidence="2">Seedling</tissue>
    </source>
</reference>
<proteinExistence type="inferred from homology"/>
<dbReference type="InterPro" id="IPR007991">
    <property type="entry name" value="RNA_pol_I_trans_ini_fac_RRN3"/>
</dbReference>
<protein>
    <submittedName>
        <fullName evidence="2">RNA polymerase I specific transcription initiation factor RRN3 protein</fullName>
    </submittedName>
</protein>
<name>A0A1D6LKX1_MAIZE</name>
<dbReference type="InParanoid" id="A0A1D6LKX1"/>
<keyword evidence="2" id="KW-0648">Protein biosynthesis</keyword>
<dbReference type="STRING" id="4577.A0A1D6LKX1"/>
<dbReference type="AlphaFoldDB" id="A0A1D6LKX1"/>
<dbReference type="EMBL" id="CM000782">
    <property type="protein sequence ID" value="AQK80351.1"/>
    <property type="molecule type" value="Genomic_DNA"/>
</dbReference>
<dbReference type="GO" id="GO:0001181">
    <property type="term" value="F:RNA polymerase I general transcription initiation factor activity"/>
    <property type="evidence" value="ECO:0007669"/>
    <property type="project" value="InterPro"/>
</dbReference>
<keyword evidence="2" id="KW-0396">Initiation factor</keyword>
<gene>
    <name evidence="2" type="ORF">ZEAMMB73_Zm00001d036138</name>
</gene>
<accession>A0A1D6LKX1</accession>
<dbReference type="PANTHER" id="PTHR12790:SF0">
    <property type="entry name" value="RNA POLYMERASE I-SPECIFIC TRANSCRIPTION INITIATION FACTOR RRN3-RELATED"/>
    <property type="match status" value="1"/>
</dbReference>
<dbReference type="PANTHER" id="PTHR12790">
    <property type="entry name" value="TRANSCRIPTION INITIATION FACTOR IA RRN3"/>
    <property type="match status" value="1"/>
</dbReference>
<organism evidence="2">
    <name type="scientific">Zea mays</name>
    <name type="common">Maize</name>
    <dbReference type="NCBI Taxonomy" id="4577"/>
    <lineage>
        <taxon>Eukaryota</taxon>
        <taxon>Viridiplantae</taxon>
        <taxon>Streptophyta</taxon>
        <taxon>Embryophyta</taxon>
        <taxon>Tracheophyta</taxon>
        <taxon>Spermatophyta</taxon>
        <taxon>Magnoliopsida</taxon>
        <taxon>Liliopsida</taxon>
        <taxon>Poales</taxon>
        <taxon>Poaceae</taxon>
        <taxon>PACMAD clade</taxon>
        <taxon>Panicoideae</taxon>
        <taxon>Andropogonodae</taxon>
        <taxon>Andropogoneae</taxon>
        <taxon>Tripsacinae</taxon>
        <taxon>Zea</taxon>
    </lineage>
</organism>
<dbReference type="EMBL" id="CM000782">
    <property type="protein sequence ID" value="AQK80353.1"/>
    <property type="molecule type" value="Genomic_DNA"/>
</dbReference>
<evidence type="ECO:0000256" key="1">
    <source>
        <dbReference type="ARBA" id="ARBA00010098"/>
    </source>
</evidence>